<dbReference type="CDD" id="cd00564">
    <property type="entry name" value="TMP_TenI"/>
    <property type="match status" value="1"/>
</dbReference>
<dbReference type="SUPFAM" id="SSF51391">
    <property type="entry name" value="Thiamin phosphate synthase"/>
    <property type="match status" value="1"/>
</dbReference>
<dbReference type="OrthoDB" id="9810880at2"/>
<feature type="domain" description="Thiamine phosphate synthase/TenI" evidence="3">
    <location>
        <begin position="22"/>
        <end position="175"/>
    </location>
</feature>
<dbReference type="PROSITE" id="PS51257">
    <property type="entry name" value="PROKAR_LIPOPROTEIN"/>
    <property type="match status" value="1"/>
</dbReference>
<reference evidence="5" key="1">
    <citation type="submission" date="2017-04" db="EMBL/GenBank/DDBJ databases">
        <authorList>
            <person name="Varghese N."/>
            <person name="Submissions S."/>
        </authorList>
    </citation>
    <scope>NUCLEOTIDE SEQUENCE [LARGE SCALE GENOMIC DNA]</scope>
    <source>
        <strain evidence="5">DSM 16512</strain>
    </source>
</reference>
<dbReference type="GO" id="GO:0004789">
    <property type="term" value="F:thiamine-phosphate diphosphorylase activity"/>
    <property type="evidence" value="ECO:0007669"/>
    <property type="project" value="TreeGrafter"/>
</dbReference>
<comment type="pathway">
    <text evidence="1">Cofactor biosynthesis; thiamine diphosphate biosynthesis.</text>
</comment>
<proteinExistence type="predicted"/>
<dbReference type="GO" id="GO:0009228">
    <property type="term" value="P:thiamine biosynthetic process"/>
    <property type="evidence" value="ECO:0007669"/>
    <property type="project" value="UniProtKB-KW"/>
</dbReference>
<dbReference type="GO" id="GO:0005737">
    <property type="term" value="C:cytoplasm"/>
    <property type="evidence" value="ECO:0007669"/>
    <property type="project" value="TreeGrafter"/>
</dbReference>
<dbReference type="Proteomes" id="UP000192602">
    <property type="component" value="Unassembled WGS sequence"/>
</dbReference>
<gene>
    <name evidence="4" type="ORF">SAMN05660197_1151</name>
</gene>
<evidence type="ECO:0000256" key="2">
    <source>
        <dbReference type="ARBA" id="ARBA00022977"/>
    </source>
</evidence>
<dbReference type="InterPro" id="IPR036206">
    <property type="entry name" value="ThiamineP_synth_sf"/>
</dbReference>
<keyword evidence="2" id="KW-0784">Thiamine biosynthesis</keyword>
<evidence type="ECO:0000313" key="4">
    <source>
        <dbReference type="EMBL" id="SMC09344.1"/>
    </source>
</evidence>
<dbReference type="EMBL" id="FWWZ01000001">
    <property type="protein sequence ID" value="SMC09344.1"/>
    <property type="molecule type" value="Genomic_DNA"/>
</dbReference>
<dbReference type="RefSeq" id="WP_084275577.1">
    <property type="nucleotide sequence ID" value="NZ_AP026671.1"/>
</dbReference>
<evidence type="ECO:0000313" key="5">
    <source>
        <dbReference type="Proteomes" id="UP000192602"/>
    </source>
</evidence>
<evidence type="ECO:0000256" key="1">
    <source>
        <dbReference type="ARBA" id="ARBA00004948"/>
    </source>
</evidence>
<organism evidence="4 5">
    <name type="scientific">Nitratiruptor tergarcus DSM 16512</name>
    <dbReference type="NCBI Taxonomy" id="1069081"/>
    <lineage>
        <taxon>Bacteria</taxon>
        <taxon>Pseudomonadati</taxon>
        <taxon>Campylobacterota</taxon>
        <taxon>Epsilonproteobacteria</taxon>
        <taxon>Nautiliales</taxon>
        <taxon>Nitratiruptoraceae</taxon>
        <taxon>Nitratiruptor</taxon>
    </lineage>
</organism>
<dbReference type="PANTHER" id="PTHR20857:SF23">
    <property type="entry name" value="THIAMINE BIOSYNTHETIC BIFUNCTIONAL ENZYME"/>
    <property type="match status" value="1"/>
</dbReference>
<dbReference type="STRING" id="1069081.SAMN05660197_1151"/>
<accession>A0A1W1WSS2</accession>
<dbReference type="Pfam" id="PF02581">
    <property type="entry name" value="TMP-TENI"/>
    <property type="match status" value="1"/>
</dbReference>
<name>A0A1W1WSS2_9BACT</name>
<dbReference type="Gene3D" id="3.20.20.70">
    <property type="entry name" value="Aldolase class I"/>
    <property type="match status" value="1"/>
</dbReference>
<protein>
    <submittedName>
        <fullName evidence="4">Thiamine-phosphate pyrophosphorylase</fullName>
    </submittedName>
</protein>
<keyword evidence="5" id="KW-1185">Reference proteome</keyword>
<dbReference type="InterPro" id="IPR022998">
    <property type="entry name" value="ThiamineP_synth_TenI"/>
</dbReference>
<sequence>MKSDIYALCDMALLDQFGVGLEQYASLAAMYGCEIMQYRDKEGSFETKHENLKRLRKAWDGILLINDEIALARLCDGVHIGQEDLAKIVENFGAKTLAEAITILRKFIGAKIVGLSTHNEEEIAVANDLDLDYIGLGAYRASNTKDVSSVLGLKLSSLAKLSRHKVVAIGGIYLYEPIQDIWKRAVGRDFLIKALSYA</sequence>
<dbReference type="AlphaFoldDB" id="A0A1W1WSS2"/>
<dbReference type="PANTHER" id="PTHR20857">
    <property type="entry name" value="THIAMINE-PHOSPHATE PYROPHOSPHORYLASE"/>
    <property type="match status" value="1"/>
</dbReference>
<evidence type="ECO:0000259" key="3">
    <source>
        <dbReference type="Pfam" id="PF02581"/>
    </source>
</evidence>
<dbReference type="InterPro" id="IPR013785">
    <property type="entry name" value="Aldolase_TIM"/>
</dbReference>